<dbReference type="AlphaFoldDB" id="A0AAV6UCE7"/>
<evidence type="ECO:0000313" key="2">
    <source>
        <dbReference type="EMBL" id="KAG8180946.1"/>
    </source>
</evidence>
<dbReference type="EMBL" id="JAFNEN010000539">
    <property type="protein sequence ID" value="KAG8180946.1"/>
    <property type="molecule type" value="Genomic_DNA"/>
</dbReference>
<protein>
    <submittedName>
        <fullName evidence="2">Uncharacterized protein</fullName>
    </submittedName>
</protein>
<feature type="compositionally biased region" description="Low complexity" evidence="1">
    <location>
        <begin position="332"/>
        <end position="348"/>
    </location>
</feature>
<gene>
    <name evidence="2" type="ORF">JTE90_024696</name>
</gene>
<comment type="caution">
    <text evidence="2">The sequence shown here is derived from an EMBL/GenBank/DDBJ whole genome shotgun (WGS) entry which is preliminary data.</text>
</comment>
<reference evidence="2 3" key="1">
    <citation type="journal article" date="2022" name="Nat. Ecol. Evol.">
        <title>A masculinizing supergene underlies an exaggerated male reproductive morph in a spider.</title>
        <authorList>
            <person name="Hendrickx F."/>
            <person name="De Corte Z."/>
            <person name="Sonet G."/>
            <person name="Van Belleghem S.M."/>
            <person name="Kostlbacher S."/>
            <person name="Vangestel C."/>
        </authorList>
    </citation>
    <scope>NUCLEOTIDE SEQUENCE [LARGE SCALE GENOMIC DNA]</scope>
    <source>
        <strain evidence="2">W744_W776</strain>
    </source>
</reference>
<keyword evidence="3" id="KW-1185">Reference proteome</keyword>
<sequence>MSSLPSDDGSSRTTPPAFSALSPFAIEQDMSPRSGGSAPPKLIVTEARLCSPRKICRDMIFCKNSLNAHITTIKSQLEMLDNLGPNEVADREFFLIDLGNAKAFALSYRKKLESYRVCPIAGYKLSHAWNTDFQVLPSTSTSDMPPTPTSTLKALSPPATLASAHTDTLLHWGCYPGTLLRIKMSKNHAVVLFVDEDDAPGVVCTSWIAETNDCCIYPNVKTNEARDRYLKEIHTPEDNWAICRIKILKYYRKFEFALRNSKHAEETSHLESETEEEPVLYTKRKIRERHIVLPGEENSEAAPKRRRILEMRTSLPSLPPFPKPLIHHRSESPSPTRSSSQSLQDSSPGIHESGWRSPSVSTGASTQMLITQLKLLNSKIGYFMSDVSQALTELKSEVKWIKERLSGGSAAA</sequence>
<evidence type="ECO:0000256" key="1">
    <source>
        <dbReference type="SAM" id="MobiDB-lite"/>
    </source>
</evidence>
<organism evidence="2 3">
    <name type="scientific">Oedothorax gibbosus</name>
    <dbReference type="NCBI Taxonomy" id="931172"/>
    <lineage>
        <taxon>Eukaryota</taxon>
        <taxon>Metazoa</taxon>
        <taxon>Ecdysozoa</taxon>
        <taxon>Arthropoda</taxon>
        <taxon>Chelicerata</taxon>
        <taxon>Arachnida</taxon>
        <taxon>Araneae</taxon>
        <taxon>Araneomorphae</taxon>
        <taxon>Entelegynae</taxon>
        <taxon>Araneoidea</taxon>
        <taxon>Linyphiidae</taxon>
        <taxon>Erigoninae</taxon>
        <taxon>Oedothorax</taxon>
    </lineage>
</organism>
<accession>A0AAV6UCE7</accession>
<dbReference type="Proteomes" id="UP000827092">
    <property type="component" value="Unassembled WGS sequence"/>
</dbReference>
<proteinExistence type="predicted"/>
<feature type="region of interest" description="Disordered" evidence="1">
    <location>
        <begin position="315"/>
        <end position="363"/>
    </location>
</feature>
<name>A0AAV6UCE7_9ARAC</name>
<evidence type="ECO:0000313" key="3">
    <source>
        <dbReference type="Proteomes" id="UP000827092"/>
    </source>
</evidence>